<dbReference type="GO" id="GO:0016705">
    <property type="term" value="F:oxidoreductase activity, acting on paired donors, with incorporation or reduction of molecular oxygen"/>
    <property type="evidence" value="ECO:0007669"/>
    <property type="project" value="InterPro"/>
</dbReference>
<dbReference type="EMBL" id="CAEZSR010000073">
    <property type="protein sequence ID" value="CAB4564942.1"/>
    <property type="molecule type" value="Genomic_DNA"/>
</dbReference>
<proteinExistence type="predicted"/>
<dbReference type="PANTHER" id="PTHR43244">
    <property type="match status" value="1"/>
</dbReference>
<dbReference type="AlphaFoldDB" id="A0A6J6DLD1"/>
<sequence>MTTGLPELWALNYPHPRSGLESFAAMIESIGFTGLLVPDTQLLSGDPFVGLTLAARATDRLLLGTGVTNPITRDPSVTASAISTVHVESGGRAVLGIGRGDTSLFLIGRQQPSVTEFGAYVSRVREYLSGADAVGERSLPGIQWMRHHDLPPIPIHLTATGPRAISLAATLGDGVNLALGADLERLRAAIDLIHATRRSHGLSPEGFSIGAYVAVVCHPEIALARRIARGVTSVFAHYLAMAESMPGVGVDDRNTLRRLEASYDLTRHGSSSAPQGQELDDDFFDRFAIVGPADHCVRRLMELVDLGIDRLVIGLGSSGVPRAEVIGAVERFGTELLPLWRSTVSTSEAGG</sequence>
<dbReference type="PANTHER" id="PTHR43244:SF1">
    <property type="entry name" value="5,10-METHYLENETETRAHYDROMETHANOPTERIN REDUCTASE"/>
    <property type="match status" value="1"/>
</dbReference>
<dbReference type="Pfam" id="PF00296">
    <property type="entry name" value="Bac_luciferase"/>
    <property type="match status" value="1"/>
</dbReference>
<dbReference type="InterPro" id="IPR036661">
    <property type="entry name" value="Luciferase-like_sf"/>
</dbReference>
<feature type="domain" description="Luciferase-like" evidence="2">
    <location>
        <begin position="21"/>
        <end position="310"/>
    </location>
</feature>
<name>A0A6J6DLD1_9ZZZZ</name>
<gene>
    <name evidence="3" type="ORF">UFOPK1493_02025</name>
</gene>
<evidence type="ECO:0000259" key="2">
    <source>
        <dbReference type="Pfam" id="PF00296"/>
    </source>
</evidence>
<accession>A0A6J6DLD1</accession>
<reference evidence="3" key="1">
    <citation type="submission" date="2020-05" db="EMBL/GenBank/DDBJ databases">
        <authorList>
            <person name="Chiriac C."/>
            <person name="Salcher M."/>
            <person name="Ghai R."/>
            <person name="Kavagutti S V."/>
        </authorList>
    </citation>
    <scope>NUCLEOTIDE SEQUENCE</scope>
</reference>
<keyword evidence="1" id="KW-0560">Oxidoreductase</keyword>
<dbReference type="InterPro" id="IPR050564">
    <property type="entry name" value="F420-G6PD/mer"/>
</dbReference>
<dbReference type="Gene3D" id="3.20.20.30">
    <property type="entry name" value="Luciferase-like domain"/>
    <property type="match status" value="1"/>
</dbReference>
<dbReference type="SUPFAM" id="SSF51679">
    <property type="entry name" value="Bacterial luciferase-like"/>
    <property type="match status" value="1"/>
</dbReference>
<organism evidence="3">
    <name type="scientific">freshwater metagenome</name>
    <dbReference type="NCBI Taxonomy" id="449393"/>
    <lineage>
        <taxon>unclassified sequences</taxon>
        <taxon>metagenomes</taxon>
        <taxon>ecological metagenomes</taxon>
    </lineage>
</organism>
<protein>
    <submittedName>
        <fullName evidence="3">Unannotated protein</fullName>
    </submittedName>
</protein>
<dbReference type="InterPro" id="IPR011251">
    <property type="entry name" value="Luciferase-like_dom"/>
</dbReference>
<evidence type="ECO:0000256" key="1">
    <source>
        <dbReference type="ARBA" id="ARBA00023002"/>
    </source>
</evidence>
<evidence type="ECO:0000313" key="3">
    <source>
        <dbReference type="EMBL" id="CAB4564942.1"/>
    </source>
</evidence>